<accession>A0A3E1Q976</accession>
<dbReference type="EMBL" id="QVID01000001">
    <property type="protein sequence ID" value="RFN58683.1"/>
    <property type="molecule type" value="Genomic_DNA"/>
</dbReference>
<protein>
    <submittedName>
        <fullName evidence="1">Uncharacterized protein</fullName>
    </submittedName>
</protein>
<comment type="caution">
    <text evidence="1">The sequence shown here is derived from an EMBL/GenBank/DDBJ whole genome shotgun (WGS) entry which is preliminary data.</text>
</comment>
<gene>
    <name evidence="1" type="ORF">DZ858_00970</name>
</gene>
<organism evidence="1 2">
    <name type="scientific">Marixanthomonas ophiurae</name>
    <dbReference type="NCBI Taxonomy" id="387659"/>
    <lineage>
        <taxon>Bacteria</taxon>
        <taxon>Pseudomonadati</taxon>
        <taxon>Bacteroidota</taxon>
        <taxon>Flavobacteriia</taxon>
        <taxon>Flavobacteriales</taxon>
        <taxon>Flavobacteriaceae</taxon>
        <taxon>Marixanthomonas</taxon>
    </lineage>
</organism>
<evidence type="ECO:0000313" key="2">
    <source>
        <dbReference type="Proteomes" id="UP000261082"/>
    </source>
</evidence>
<evidence type="ECO:0000313" key="1">
    <source>
        <dbReference type="EMBL" id="RFN58683.1"/>
    </source>
</evidence>
<dbReference type="Proteomes" id="UP000261082">
    <property type="component" value="Unassembled WGS sequence"/>
</dbReference>
<sequence>MPILVILACSSLFACVKDTDFDQAESIALTPVVELDLIYFNLKASDFFDSVTSTPRLTLRDTTELPFLDDNFAQEGLVKADFLFEFTNSIPRRFDVDFQFLNESNVETYSTATVVAQGSSQNIQTTEFTQTVEGNDVTQLTKASKVVVTVMIPSSNENLEGELNLKSKTTYFLEL</sequence>
<reference evidence="1 2" key="1">
    <citation type="journal article" date="2007" name="Int. J. Syst. Evol. Microbiol.">
        <title>Marixanthomonas ophiurae gen. nov., sp. nov., a marine bacterium of the family Flavobacteriaceae isolated from a deep-sea brittle star.</title>
        <authorList>
            <person name="Romanenko L.A."/>
            <person name="Uchino M."/>
            <person name="Frolova G.M."/>
            <person name="Mikhailov V.V."/>
        </authorList>
    </citation>
    <scope>NUCLEOTIDE SEQUENCE [LARGE SCALE GENOMIC DNA]</scope>
    <source>
        <strain evidence="1 2">KMM 3046</strain>
    </source>
</reference>
<proteinExistence type="predicted"/>
<name>A0A3E1Q976_9FLAO</name>
<dbReference type="AlphaFoldDB" id="A0A3E1Q976"/>
<keyword evidence="2" id="KW-1185">Reference proteome</keyword>